<accession>A0AAD9XAD6</accession>
<evidence type="ECO:0000313" key="1">
    <source>
        <dbReference type="EMBL" id="KAK2655687.1"/>
    </source>
</evidence>
<dbReference type="EMBL" id="JANJYI010000003">
    <property type="protein sequence ID" value="KAK2655687.1"/>
    <property type="molecule type" value="Genomic_DNA"/>
</dbReference>
<proteinExistence type="predicted"/>
<evidence type="ECO:0000313" key="2">
    <source>
        <dbReference type="Proteomes" id="UP001280121"/>
    </source>
</evidence>
<dbReference type="Proteomes" id="UP001280121">
    <property type="component" value="Unassembled WGS sequence"/>
</dbReference>
<comment type="caution">
    <text evidence="1">The sequence shown here is derived from an EMBL/GenBank/DDBJ whole genome shotgun (WGS) entry which is preliminary data.</text>
</comment>
<keyword evidence="2" id="KW-1185">Reference proteome</keyword>
<reference evidence="1" key="1">
    <citation type="journal article" date="2023" name="Plant J.">
        <title>Genome sequences and population genomics provide insights into the demographic history, inbreeding, and mutation load of two 'living fossil' tree species of Dipteronia.</title>
        <authorList>
            <person name="Feng Y."/>
            <person name="Comes H.P."/>
            <person name="Chen J."/>
            <person name="Zhu S."/>
            <person name="Lu R."/>
            <person name="Zhang X."/>
            <person name="Li P."/>
            <person name="Qiu J."/>
            <person name="Olsen K.M."/>
            <person name="Qiu Y."/>
        </authorList>
    </citation>
    <scope>NUCLEOTIDE SEQUENCE</scope>
    <source>
        <strain evidence="1">KIB01</strain>
    </source>
</reference>
<gene>
    <name evidence="1" type="ORF">Ddye_008739</name>
</gene>
<organism evidence="1 2">
    <name type="scientific">Dipteronia dyeriana</name>
    <dbReference type="NCBI Taxonomy" id="168575"/>
    <lineage>
        <taxon>Eukaryota</taxon>
        <taxon>Viridiplantae</taxon>
        <taxon>Streptophyta</taxon>
        <taxon>Embryophyta</taxon>
        <taxon>Tracheophyta</taxon>
        <taxon>Spermatophyta</taxon>
        <taxon>Magnoliopsida</taxon>
        <taxon>eudicotyledons</taxon>
        <taxon>Gunneridae</taxon>
        <taxon>Pentapetalae</taxon>
        <taxon>rosids</taxon>
        <taxon>malvids</taxon>
        <taxon>Sapindales</taxon>
        <taxon>Sapindaceae</taxon>
        <taxon>Hippocastanoideae</taxon>
        <taxon>Acereae</taxon>
        <taxon>Dipteronia</taxon>
    </lineage>
</organism>
<dbReference type="AlphaFoldDB" id="A0AAD9XAD6"/>
<sequence>MSFRYHALCGINDESLRQVYLNSLPVELQGHYTKQYPNKKVKSAKLIHQLKQIADEVPSDVDIESIFLKQEDVDSHTTFVLQDFDSSSESSEYSDPDFLSEAYQAANKDYQQVLKFQSKSYQKNI</sequence>
<protein>
    <submittedName>
        <fullName evidence="1">Uncharacterized protein</fullName>
    </submittedName>
</protein>
<name>A0AAD9XAD6_9ROSI</name>